<comment type="caution">
    <text evidence="1">The sequence shown here is derived from an EMBL/GenBank/DDBJ whole genome shotgun (WGS) entry which is preliminary data.</text>
</comment>
<accession>A0A5M3Y0M0</accession>
<proteinExistence type="predicted"/>
<name>A0A5M3Y0M0_9ACTN</name>
<dbReference type="SUPFAM" id="SSF53474">
    <property type="entry name" value="alpha/beta-Hydrolases"/>
    <property type="match status" value="1"/>
</dbReference>
<dbReference type="InterPro" id="IPR029058">
    <property type="entry name" value="AB_hydrolase_fold"/>
</dbReference>
<dbReference type="AlphaFoldDB" id="A0A5M3Y0M0"/>
<dbReference type="RefSeq" id="WP_155350130.1">
    <property type="nucleotide sequence ID" value="NZ_BAAAHM010000001.1"/>
</dbReference>
<organism evidence="1 2">
    <name type="scientific">Acrocarpospora pleiomorpha</name>
    <dbReference type="NCBI Taxonomy" id="90975"/>
    <lineage>
        <taxon>Bacteria</taxon>
        <taxon>Bacillati</taxon>
        <taxon>Actinomycetota</taxon>
        <taxon>Actinomycetes</taxon>
        <taxon>Streptosporangiales</taxon>
        <taxon>Streptosporangiaceae</taxon>
        <taxon>Acrocarpospora</taxon>
    </lineage>
</organism>
<evidence type="ECO:0008006" key="3">
    <source>
        <dbReference type="Google" id="ProtNLM"/>
    </source>
</evidence>
<evidence type="ECO:0000313" key="1">
    <source>
        <dbReference type="EMBL" id="GES25351.1"/>
    </source>
</evidence>
<evidence type="ECO:0000313" key="2">
    <source>
        <dbReference type="Proteomes" id="UP000377595"/>
    </source>
</evidence>
<gene>
    <name evidence="1" type="ORF">Aple_082500</name>
</gene>
<sequence>MRFPYAKVQFRSTGEPHDPAERQRALDLVRTPGVTDILVLSHGWNNDMAAAEALYQDLAASLDSVRRPGGMNLAVIGVLWPSIRWAETGQLAGGGLGVDDGAAQLRQEIQETVADPELAAALDALVGDLDSAAAQARFLGLLRGSMPAVAPGDEEPPPSLLTEGDAGTAFSLAGEPLPLVLLPEAPGGAGSLGGGLASFSDVFRAGRLLLNTATYFTMKERAGTVGSTGVARLLNDLATVAPNVRRHLAGHSFGARLVTAAARRHAPLHSVSLLQGAFSHYALSTDYDGDKDGFFQGVLSPGRLTGPMLITHTANDLAVGIAYAIISRLARQNASAVGGPDDAYGGLGRNGALRTPQVAAPPDTLLDADATYAFRPGKVYNLQSDAFIKSHGSVTGREVANAMIQAMTSR</sequence>
<keyword evidence="2" id="KW-1185">Reference proteome</keyword>
<dbReference type="OrthoDB" id="280053at2"/>
<protein>
    <recommendedName>
        <fullName evidence="3">Serine-threonine protein kinase</fullName>
    </recommendedName>
</protein>
<reference evidence="1 2" key="1">
    <citation type="submission" date="2019-10" db="EMBL/GenBank/DDBJ databases">
        <title>Whole genome shotgun sequence of Acrocarpospora pleiomorpha NBRC 16267.</title>
        <authorList>
            <person name="Ichikawa N."/>
            <person name="Kimura A."/>
            <person name="Kitahashi Y."/>
            <person name="Komaki H."/>
            <person name="Oguchi A."/>
        </authorList>
    </citation>
    <scope>NUCLEOTIDE SEQUENCE [LARGE SCALE GENOMIC DNA]</scope>
    <source>
        <strain evidence="1 2">NBRC 16267</strain>
    </source>
</reference>
<dbReference type="Proteomes" id="UP000377595">
    <property type="component" value="Unassembled WGS sequence"/>
</dbReference>
<dbReference type="EMBL" id="BLAF01000066">
    <property type="protein sequence ID" value="GES25351.1"/>
    <property type="molecule type" value="Genomic_DNA"/>
</dbReference>
<dbReference type="Gene3D" id="3.40.50.1820">
    <property type="entry name" value="alpha/beta hydrolase"/>
    <property type="match status" value="1"/>
</dbReference>